<dbReference type="EMBL" id="VUJU01012086">
    <property type="protein sequence ID" value="KAF0708785.1"/>
    <property type="molecule type" value="Genomic_DNA"/>
</dbReference>
<protein>
    <submittedName>
        <fullName evidence="1">Mitochondrial E3 ubiquitin protein ligase 1-like isoform X1</fullName>
    </submittedName>
</protein>
<reference evidence="1 2" key="1">
    <citation type="submission" date="2019-08" db="EMBL/GenBank/DDBJ databases">
        <title>Whole genome of Aphis craccivora.</title>
        <authorList>
            <person name="Voronova N.V."/>
            <person name="Shulinski R.S."/>
            <person name="Bandarenka Y.V."/>
            <person name="Zhorov D.G."/>
            <person name="Warner D."/>
        </authorList>
    </citation>
    <scope>NUCLEOTIDE SEQUENCE [LARGE SCALE GENOMIC DNA]</scope>
    <source>
        <strain evidence="1">180601</strain>
        <tissue evidence="1">Whole Body</tissue>
    </source>
</reference>
<dbReference type="AlphaFoldDB" id="A0A6G0VW39"/>
<evidence type="ECO:0000313" key="1">
    <source>
        <dbReference type="EMBL" id="KAF0708785.1"/>
    </source>
</evidence>
<dbReference type="OrthoDB" id="6580588at2759"/>
<organism evidence="1 2">
    <name type="scientific">Aphis craccivora</name>
    <name type="common">Cowpea aphid</name>
    <dbReference type="NCBI Taxonomy" id="307492"/>
    <lineage>
        <taxon>Eukaryota</taxon>
        <taxon>Metazoa</taxon>
        <taxon>Ecdysozoa</taxon>
        <taxon>Arthropoda</taxon>
        <taxon>Hexapoda</taxon>
        <taxon>Insecta</taxon>
        <taxon>Pterygota</taxon>
        <taxon>Neoptera</taxon>
        <taxon>Paraneoptera</taxon>
        <taxon>Hemiptera</taxon>
        <taxon>Sternorrhyncha</taxon>
        <taxon>Aphidomorpha</taxon>
        <taxon>Aphidoidea</taxon>
        <taxon>Aphididae</taxon>
        <taxon>Aphidini</taxon>
        <taxon>Aphis</taxon>
        <taxon>Aphis</taxon>
    </lineage>
</organism>
<sequence>MYMNLNGTLGGQHFNTFLNNWEKQKKKKKIMENNLKILNFHIAIEDNYYCFFMHDLNKVFILEPVRIENDDNMPNVHFRRPNEEVENMRAIIVCVACLNEESNVYPIVRNTVDDTDKINK</sequence>
<gene>
    <name evidence="1" type="ORF">FWK35_00030670</name>
</gene>
<comment type="caution">
    <text evidence="1">The sequence shown here is derived from an EMBL/GenBank/DDBJ whole genome shotgun (WGS) entry which is preliminary data.</text>
</comment>
<evidence type="ECO:0000313" key="2">
    <source>
        <dbReference type="Proteomes" id="UP000478052"/>
    </source>
</evidence>
<name>A0A6G0VW39_APHCR</name>
<keyword evidence="2" id="KW-1185">Reference proteome</keyword>
<accession>A0A6G0VW39</accession>
<feature type="non-terminal residue" evidence="1">
    <location>
        <position position="120"/>
    </location>
</feature>
<dbReference type="Proteomes" id="UP000478052">
    <property type="component" value="Unassembled WGS sequence"/>
</dbReference>
<proteinExistence type="predicted"/>